<dbReference type="InterPro" id="IPR010239">
    <property type="entry name" value="CHP02001"/>
</dbReference>
<dbReference type="Proteomes" id="UP000460751">
    <property type="component" value="Unassembled WGS sequence"/>
</dbReference>
<organism evidence="2 3">
    <name type="scientific">Vreelandella halophila</name>
    <dbReference type="NCBI Taxonomy" id="86177"/>
    <lineage>
        <taxon>Bacteria</taxon>
        <taxon>Pseudomonadati</taxon>
        <taxon>Pseudomonadota</taxon>
        <taxon>Gammaproteobacteria</taxon>
        <taxon>Oceanospirillales</taxon>
        <taxon>Halomonadaceae</taxon>
        <taxon>Vreelandella</taxon>
    </lineage>
</organism>
<keyword evidence="1" id="KW-0732">Signal</keyword>
<evidence type="ECO:0000256" key="1">
    <source>
        <dbReference type="SAM" id="SignalP"/>
    </source>
</evidence>
<comment type="caution">
    <text evidence="2">The sequence shown here is derived from an EMBL/GenBank/DDBJ whole genome shotgun (WGS) entry which is preliminary data.</text>
</comment>
<evidence type="ECO:0008006" key="4">
    <source>
        <dbReference type="Google" id="ProtNLM"/>
    </source>
</evidence>
<proteinExistence type="predicted"/>
<accession>A0A9X5B5J4</accession>
<gene>
    <name evidence="2" type="ORF">GLW01_12675</name>
</gene>
<feature type="chain" id="PRO_5040993162" description="Histidine kinase" evidence="1">
    <location>
        <begin position="31"/>
        <end position="237"/>
    </location>
</feature>
<feature type="signal peptide" evidence="1">
    <location>
        <begin position="1"/>
        <end position="30"/>
    </location>
</feature>
<keyword evidence="3" id="KW-1185">Reference proteome</keyword>
<dbReference type="RefSeq" id="WP_160899270.1">
    <property type="nucleotide sequence ID" value="NZ_WMEX01000007.1"/>
</dbReference>
<name>A0A9X5B5J4_9GAMM</name>
<dbReference type="OrthoDB" id="9793561at2"/>
<reference evidence="2 3" key="1">
    <citation type="submission" date="2019-11" db="EMBL/GenBank/DDBJ databases">
        <title>Genome sequences of 17 halophilic strains isolated from different environments.</title>
        <authorList>
            <person name="Furrow R.E."/>
        </authorList>
    </citation>
    <scope>NUCLEOTIDE SEQUENCE [LARGE SCALE GENOMIC DNA]</scope>
    <source>
        <strain evidence="2 3">22507_15_FS</strain>
    </source>
</reference>
<protein>
    <recommendedName>
        <fullName evidence="4">Histidine kinase</fullName>
    </recommendedName>
</protein>
<dbReference type="EMBL" id="WMEX01000007">
    <property type="protein sequence ID" value="MYL27641.1"/>
    <property type="molecule type" value="Genomic_DNA"/>
</dbReference>
<dbReference type="AlphaFoldDB" id="A0A9X5B5J4"/>
<dbReference type="Pfam" id="PF09694">
    <property type="entry name" value="Gcw_chp"/>
    <property type="match status" value="1"/>
</dbReference>
<dbReference type="NCBIfam" id="TIGR02001">
    <property type="entry name" value="gcw_chp"/>
    <property type="match status" value="1"/>
</dbReference>
<sequence>MQTQRTRLFSCIAAGFMGAGAMFAASPAAAFDPSLSASVGISNMYLFRGVDLSTGGNAHVSGSLDFDSGVGLYTGVWAASGDSNLGQEYDLYAGYATDITDDVSVDVGAINYIYPSQDKSTSPDLVGDFSEVYLNVEAYGASLGYVDTVAGLPGYSYITAGYGYDAFSATVGHHSFDDAAQGNSYGGFGEDMTHLDLSFQFNDELSFTTSTIVDVDNDDDTRRSTLIQAVYSKSFSL</sequence>
<evidence type="ECO:0000313" key="2">
    <source>
        <dbReference type="EMBL" id="MYL27641.1"/>
    </source>
</evidence>
<evidence type="ECO:0000313" key="3">
    <source>
        <dbReference type="Proteomes" id="UP000460751"/>
    </source>
</evidence>